<dbReference type="SUPFAM" id="SSF54928">
    <property type="entry name" value="RNA-binding domain, RBD"/>
    <property type="match status" value="1"/>
</dbReference>
<feature type="region of interest" description="Disordered" evidence="1">
    <location>
        <begin position="219"/>
        <end position="256"/>
    </location>
</feature>
<feature type="region of interest" description="Disordered" evidence="1">
    <location>
        <begin position="41"/>
        <end position="206"/>
    </location>
</feature>
<name>A0A2C5Y7B9_9HYPO</name>
<feature type="region of interest" description="Disordered" evidence="1">
    <location>
        <begin position="413"/>
        <end position="445"/>
    </location>
</feature>
<keyword evidence="4" id="KW-1185">Reference proteome</keyword>
<dbReference type="InterPro" id="IPR036361">
    <property type="entry name" value="SAP_dom_sf"/>
</dbReference>
<sequence>MTDGGKPKAWAKLKVTDLKAELKRRGLAQAGLKAELVARLEADEGAGDDDAGDATDKEANDEPTPPEQNDAEEHRGDSSRQVSASSLNNDGQDSEAARGSRLPSAPPSETNDGGVGAPVEAVGAEEHPTDPDQAMSNSEAPSPALAADGVDREGNDAQAEPNRHEDQSQEAAQSNHAAQAEAAAEWPSREAQMSMEPSQAPASEPLGEVQVEACAEALKRKRRSLSPVPNEESVKRRRAEQMAQDAAYNDDDDDDAQRDVAPALHEATCALYINNLMRPMKEADLKAHLLELAGVDGQAASSDMIVDLYVDSIRTHAFVVLDSVAAARRIRRGLHDCVWPRESTRKPLFVDHVPVDKVADWIDMEEDEARDKRPGRRWQVVYQSGQASLQSSWIAASNNHMARGTPRGIEGAPTGPRSYLASTSNTQPAPGAIPTGPRADRFSPPLAPRVPAAADAHRHADIDFQPVSAHVAHQRLLEMRSFFSGDRSRHSGRDINRYSFQDGDKFVDRGREIFEGIRPPRRQQAIDRERHARGGAAARPFFRRRLGPGPGPPPPPGGPLAPPPHTARSMGNDGFAPPSFRADRYVPADPTWRRDDDKRARY</sequence>
<dbReference type="CDD" id="cd12432">
    <property type="entry name" value="RRM_ACINU"/>
    <property type="match status" value="1"/>
</dbReference>
<dbReference type="AlphaFoldDB" id="A0A2C5Y7B9"/>
<dbReference type="InterPro" id="IPR003034">
    <property type="entry name" value="SAP_dom"/>
</dbReference>
<accession>A0A2C5Y7B9</accession>
<protein>
    <recommendedName>
        <fullName evidence="2">SAP domain-containing protein</fullName>
    </recommendedName>
</protein>
<organism evidence="3 4">
    <name type="scientific">Ophiocordyceps australis</name>
    <dbReference type="NCBI Taxonomy" id="1399860"/>
    <lineage>
        <taxon>Eukaryota</taxon>
        <taxon>Fungi</taxon>
        <taxon>Dikarya</taxon>
        <taxon>Ascomycota</taxon>
        <taxon>Pezizomycotina</taxon>
        <taxon>Sordariomycetes</taxon>
        <taxon>Hypocreomycetidae</taxon>
        <taxon>Hypocreales</taxon>
        <taxon>Ophiocordycipitaceae</taxon>
        <taxon>Ophiocordyceps</taxon>
    </lineage>
</organism>
<dbReference type="OrthoDB" id="5348404at2759"/>
<dbReference type="EMBL" id="NJET01000028">
    <property type="protein sequence ID" value="PHH64597.1"/>
    <property type="molecule type" value="Genomic_DNA"/>
</dbReference>
<dbReference type="STRING" id="1399860.A0A2C5Y7B9"/>
<comment type="caution">
    <text evidence="3">The sequence shown here is derived from an EMBL/GenBank/DDBJ whole genome shotgun (WGS) entry which is preliminary data.</text>
</comment>
<dbReference type="PROSITE" id="PS50800">
    <property type="entry name" value="SAP"/>
    <property type="match status" value="1"/>
</dbReference>
<dbReference type="PANTHER" id="PTHR47031">
    <property type="entry name" value="SAP DNA-BINDING DOMAIN-CONTAINING PROTEIN"/>
    <property type="match status" value="1"/>
</dbReference>
<evidence type="ECO:0000259" key="2">
    <source>
        <dbReference type="PROSITE" id="PS50800"/>
    </source>
</evidence>
<dbReference type="SUPFAM" id="SSF68906">
    <property type="entry name" value="SAP domain"/>
    <property type="match status" value="1"/>
</dbReference>
<dbReference type="InterPro" id="IPR035979">
    <property type="entry name" value="RBD_domain_sf"/>
</dbReference>
<proteinExistence type="predicted"/>
<dbReference type="InterPro" id="IPR034257">
    <property type="entry name" value="Acinus_RRM"/>
</dbReference>
<feature type="compositionally biased region" description="Polar residues" evidence="1">
    <location>
        <begin position="79"/>
        <end position="91"/>
    </location>
</feature>
<dbReference type="Pfam" id="PF02037">
    <property type="entry name" value="SAP"/>
    <property type="match status" value="1"/>
</dbReference>
<feature type="compositionally biased region" description="Basic and acidic residues" evidence="1">
    <location>
        <begin position="581"/>
        <end position="602"/>
    </location>
</feature>
<dbReference type="Proteomes" id="UP000226192">
    <property type="component" value="Unassembled WGS sequence"/>
</dbReference>
<dbReference type="GO" id="GO:0003676">
    <property type="term" value="F:nucleic acid binding"/>
    <property type="evidence" value="ECO:0007669"/>
    <property type="project" value="InterPro"/>
</dbReference>
<dbReference type="PANTHER" id="PTHR47031:SF3">
    <property type="entry name" value="SAP DOMAIN-CONTAINING PROTEIN"/>
    <property type="match status" value="1"/>
</dbReference>
<feature type="region of interest" description="Disordered" evidence="1">
    <location>
        <begin position="518"/>
        <end position="602"/>
    </location>
</feature>
<evidence type="ECO:0000256" key="1">
    <source>
        <dbReference type="SAM" id="MobiDB-lite"/>
    </source>
</evidence>
<feature type="domain" description="SAP" evidence="2">
    <location>
        <begin position="10"/>
        <end position="44"/>
    </location>
</feature>
<reference evidence="3 4" key="1">
    <citation type="submission" date="2017-06" db="EMBL/GenBank/DDBJ databases">
        <title>Ant-infecting Ophiocordyceps genomes reveal a high diversity of potential behavioral manipulation genes and a possible major role for enterotoxins.</title>
        <authorList>
            <person name="De Bekker C."/>
            <person name="Evans H.C."/>
            <person name="Brachmann A."/>
            <person name="Hughes D.P."/>
        </authorList>
    </citation>
    <scope>NUCLEOTIDE SEQUENCE [LARGE SCALE GENOMIC DNA]</scope>
    <source>
        <strain evidence="3 4">Map64</strain>
    </source>
</reference>
<feature type="compositionally biased region" description="Basic and acidic residues" evidence="1">
    <location>
        <begin position="149"/>
        <end position="167"/>
    </location>
</feature>
<dbReference type="Gene3D" id="1.10.720.30">
    <property type="entry name" value="SAP domain"/>
    <property type="match status" value="1"/>
</dbReference>
<feature type="compositionally biased region" description="Low complexity" evidence="1">
    <location>
        <begin position="169"/>
        <end position="185"/>
    </location>
</feature>
<dbReference type="SMART" id="SM00513">
    <property type="entry name" value="SAP"/>
    <property type="match status" value="1"/>
</dbReference>
<gene>
    <name evidence="3" type="ORF">CDD81_4208</name>
</gene>
<evidence type="ECO:0000313" key="3">
    <source>
        <dbReference type="EMBL" id="PHH64597.1"/>
    </source>
</evidence>
<evidence type="ECO:0000313" key="4">
    <source>
        <dbReference type="Proteomes" id="UP000226192"/>
    </source>
</evidence>
<feature type="compositionally biased region" description="Acidic residues" evidence="1">
    <location>
        <begin position="43"/>
        <end position="53"/>
    </location>
</feature>
<feature type="compositionally biased region" description="Pro residues" evidence="1">
    <location>
        <begin position="549"/>
        <end position="565"/>
    </location>
</feature>